<keyword evidence="5 10" id="KW-0812">Transmembrane</keyword>
<keyword evidence="6" id="KW-0630">Potassium</keyword>
<keyword evidence="7 10" id="KW-1133">Transmembrane helix</keyword>
<evidence type="ECO:0000256" key="1">
    <source>
        <dbReference type="ARBA" id="ARBA00004651"/>
    </source>
</evidence>
<evidence type="ECO:0000256" key="3">
    <source>
        <dbReference type="ARBA" id="ARBA00022475"/>
    </source>
</evidence>
<evidence type="ECO:0000256" key="2">
    <source>
        <dbReference type="ARBA" id="ARBA00022448"/>
    </source>
</evidence>
<evidence type="ECO:0000256" key="10">
    <source>
        <dbReference type="SAM" id="Phobius"/>
    </source>
</evidence>
<keyword evidence="2" id="KW-0813">Transport</keyword>
<dbReference type="InterPro" id="IPR003445">
    <property type="entry name" value="Cat_transpt"/>
</dbReference>
<evidence type="ECO:0000256" key="7">
    <source>
        <dbReference type="ARBA" id="ARBA00022989"/>
    </source>
</evidence>
<feature type="transmembrane region" description="Helical" evidence="10">
    <location>
        <begin position="12"/>
        <end position="30"/>
    </location>
</feature>
<feature type="transmembrane region" description="Helical" evidence="10">
    <location>
        <begin position="227"/>
        <end position="247"/>
    </location>
</feature>
<dbReference type="InterPro" id="IPR004772">
    <property type="entry name" value="TrkH"/>
</dbReference>
<dbReference type="GO" id="GO:0015379">
    <property type="term" value="F:potassium:chloride symporter activity"/>
    <property type="evidence" value="ECO:0007669"/>
    <property type="project" value="InterPro"/>
</dbReference>
<comment type="subcellular location">
    <subcellularLocation>
        <location evidence="1">Cell membrane</location>
        <topology evidence="1">Multi-pass membrane protein</topology>
    </subcellularLocation>
</comment>
<evidence type="ECO:0000313" key="11">
    <source>
        <dbReference type="EMBL" id="HJE18763.1"/>
    </source>
</evidence>
<feature type="transmembrane region" description="Helical" evidence="10">
    <location>
        <begin position="124"/>
        <end position="145"/>
    </location>
</feature>
<evidence type="ECO:0000256" key="9">
    <source>
        <dbReference type="ARBA" id="ARBA00023136"/>
    </source>
</evidence>
<evidence type="ECO:0000313" key="12">
    <source>
        <dbReference type="Proteomes" id="UP000763505"/>
    </source>
</evidence>
<name>A0A921B597_9STAP</name>
<keyword evidence="3" id="KW-1003">Cell membrane</keyword>
<keyword evidence="8" id="KW-0406">Ion transport</keyword>
<protein>
    <submittedName>
        <fullName evidence="11">TrkH family potassium uptake protein</fullName>
    </submittedName>
</protein>
<evidence type="ECO:0000256" key="8">
    <source>
        <dbReference type="ARBA" id="ARBA00023065"/>
    </source>
</evidence>
<dbReference type="GO" id="GO:0005886">
    <property type="term" value="C:plasma membrane"/>
    <property type="evidence" value="ECO:0007669"/>
    <property type="project" value="UniProtKB-SubCell"/>
</dbReference>
<evidence type="ECO:0000256" key="6">
    <source>
        <dbReference type="ARBA" id="ARBA00022958"/>
    </source>
</evidence>
<dbReference type="EMBL" id="DYYI01000003">
    <property type="protein sequence ID" value="HJE18763.1"/>
    <property type="molecule type" value="Genomic_DNA"/>
</dbReference>
<evidence type="ECO:0000256" key="5">
    <source>
        <dbReference type="ARBA" id="ARBA00022692"/>
    </source>
</evidence>
<feature type="transmembrane region" description="Helical" evidence="10">
    <location>
        <begin position="345"/>
        <end position="365"/>
    </location>
</feature>
<dbReference type="AlphaFoldDB" id="A0A921B597"/>
<organism evidence="11 12">
    <name type="scientific">Aliicoccus persicus</name>
    <dbReference type="NCBI Taxonomy" id="930138"/>
    <lineage>
        <taxon>Bacteria</taxon>
        <taxon>Bacillati</taxon>
        <taxon>Bacillota</taxon>
        <taxon>Bacilli</taxon>
        <taxon>Bacillales</taxon>
        <taxon>Staphylococcaceae</taxon>
        <taxon>Aliicoccus</taxon>
    </lineage>
</organism>
<proteinExistence type="predicted"/>
<comment type="caution">
    <text evidence="11">The sequence shown here is derived from an EMBL/GenBank/DDBJ whole genome shotgun (WGS) entry which is preliminary data.</text>
</comment>
<feature type="transmembrane region" description="Helical" evidence="10">
    <location>
        <begin position="404"/>
        <end position="425"/>
    </location>
</feature>
<reference evidence="11" key="2">
    <citation type="submission" date="2021-09" db="EMBL/GenBank/DDBJ databases">
        <authorList>
            <person name="Gilroy R."/>
        </authorList>
    </citation>
    <scope>NUCLEOTIDE SEQUENCE</scope>
    <source>
        <strain evidence="11">6019</strain>
    </source>
</reference>
<dbReference type="Pfam" id="PF02386">
    <property type="entry name" value="TrkH"/>
    <property type="match status" value="1"/>
</dbReference>
<evidence type="ECO:0000256" key="4">
    <source>
        <dbReference type="ARBA" id="ARBA00022538"/>
    </source>
</evidence>
<feature type="transmembrane region" description="Helical" evidence="10">
    <location>
        <begin position="280"/>
        <end position="300"/>
    </location>
</feature>
<feature type="transmembrane region" description="Helical" evidence="10">
    <location>
        <begin position="188"/>
        <end position="207"/>
    </location>
</feature>
<feature type="transmembrane region" description="Helical" evidence="10">
    <location>
        <begin position="73"/>
        <end position="97"/>
    </location>
</feature>
<reference evidence="11" key="1">
    <citation type="journal article" date="2021" name="PeerJ">
        <title>Extensive microbial diversity within the chicken gut microbiome revealed by metagenomics and culture.</title>
        <authorList>
            <person name="Gilroy R."/>
            <person name="Ravi A."/>
            <person name="Getino M."/>
            <person name="Pursley I."/>
            <person name="Horton D.L."/>
            <person name="Alikhan N.F."/>
            <person name="Baker D."/>
            <person name="Gharbi K."/>
            <person name="Hall N."/>
            <person name="Watson M."/>
            <person name="Adriaenssens E.M."/>
            <person name="Foster-Nyarko E."/>
            <person name="Jarju S."/>
            <person name="Secka A."/>
            <person name="Antonio M."/>
            <person name="Oren A."/>
            <person name="Chaudhuri R.R."/>
            <person name="La Ragione R."/>
            <person name="Hildebrand F."/>
            <person name="Pallen M.J."/>
        </authorList>
    </citation>
    <scope>NUCLEOTIDE SEQUENCE</scope>
    <source>
        <strain evidence="11">6019</strain>
    </source>
</reference>
<accession>A0A921B597</accession>
<dbReference type="PANTHER" id="PTHR32024">
    <property type="entry name" value="TRK SYSTEM POTASSIUM UPTAKE PROTEIN TRKG-RELATED"/>
    <property type="match status" value="1"/>
</dbReference>
<sequence>MNKTSNIGAARLIVMLFFLSIGIGTSLLMLPSASNSNENISFIDALFTATSAVSSTGLTVIDTAETFTQFGQIVIMILVQIGGLGFMVLGVLVALLLGKKIGMKQRAFLQQSTQSISGRGLIRLSIYILAIALIFEIVATAILSFRFSRDMSISDALYNGMFHAVTAFNNAGFTLFDQGLSSYNDDFIVTTTIMLMIIFGGLGFIVIVDMMLKRSWRSYTLHTKVVLTASGALIVIGTLAIFLIELFNTKNGTTSLFNEFYHALFQSVTARSAGYNTVDISMMLSSTQFIIIILMFIGAASSSTGGGIKVNTFVIILLATLTTFRGGGQIKAFNRAIPLEAVMRALAVVVSSIVAVIVLTLTLSITEDMLNEHFLEVFFESVSAVSTAGLSIGLTPDLSDSGKIIVSIAMLVGRLGPLTLAYALAQKSNNSKINYPEEKVMIG</sequence>
<keyword evidence="9 10" id="KW-0472">Membrane</keyword>
<gene>
    <name evidence="11" type="ORF">K8V35_00225</name>
</gene>
<dbReference type="PANTHER" id="PTHR32024:SF1">
    <property type="entry name" value="KTR SYSTEM POTASSIUM UPTAKE PROTEIN B"/>
    <property type="match status" value="1"/>
</dbReference>
<keyword evidence="4" id="KW-0633">Potassium transport</keyword>
<dbReference type="NCBIfam" id="TIGR00933">
    <property type="entry name" value="2a38"/>
    <property type="match status" value="1"/>
</dbReference>
<dbReference type="Proteomes" id="UP000763505">
    <property type="component" value="Unassembled WGS sequence"/>
</dbReference>